<keyword evidence="4" id="KW-1185">Reference proteome</keyword>
<feature type="transmembrane region" description="Helical" evidence="2">
    <location>
        <begin position="43"/>
        <end position="62"/>
    </location>
</feature>
<feature type="region of interest" description="Disordered" evidence="1">
    <location>
        <begin position="120"/>
        <end position="143"/>
    </location>
</feature>
<dbReference type="Proteomes" id="UP001055439">
    <property type="component" value="Chromosome 1"/>
</dbReference>
<dbReference type="AlphaFoldDB" id="A0A9E7EFP5"/>
<sequence>MGNSLLSTVFRWPPFNLSNLASNMSPFVFNLTAFSFSSIIPTWPVITFSVVDDIVWAFVMVLESRKLRGKTEKAKQSLSQLDRMENCIMVMLTKQAAPLMKLASTYSGAMDHSRIKNVESSDSFVGEAEQKTEDEAINPEQAD</sequence>
<accession>A0A9E7EFP5</accession>
<proteinExistence type="predicted"/>
<evidence type="ECO:0000256" key="1">
    <source>
        <dbReference type="SAM" id="MobiDB-lite"/>
    </source>
</evidence>
<evidence type="ECO:0000313" key="3">
    <source>
        <dbReference type="EMBL" id="URD76056.1"/>
    </source>
</evidence>
<reference evidence="3" key="1">
    <citation type="submission" date="2022-05" db="EMBL/GenBank/DDBJ databases">
        <title>The Musa troglodytarum L. genome provides insights into the mechanism of non-climacteric behaviour and enrichment of carotenoids.</title>
        <authorList>
            <person name="Wang J."/>
        </authorList>
    </citation>
    <scope>NUCLEOTIDE SEQUENCE</scope>
    <source>
        <tissue evidence="3">Leaf</tissue>
    </source>
</reference>
<keyword evidence="2" id="KW-1133">Transmembrane helix</keyword>
<evidence type="ECO:0000313" key="4">
    <source>
        <dbReference type="Proteomes" id="UP001055439"/>
    </source>
</evidence>
<protein>
    <submittedName>
        <fullName evidence="3">Uncharacterized protein</fullName>
    </submittedName>
</protein>
<evidence type="ECO:0000256" key="2">
    <source>
        <dbReference type="SAM" id="Phobius"/>
    </source>
</evidence>
<organism evidence="3 4">
    <name type="scientific">Musa troglodytarum</name>
    <name type="common">fe'i banana</name>
    <dbReference type="NCBI Taxonomy" id="320322"/>
    <lineage>
        <taxon>Eukaryota</taxon>
        <taxon>Viridiplantae</taxon>
        <taxon>Streptophyta</taxon>
        <taxon>Embryophyta</taxon>
        <taxon>Tracheophyta</taxon>
        <taxon>Spermatophyta</taxon>
        <taxon>Magnoliopsida</taxon>
        <taxon>Liliopsida</taxon>
        <taxon>Zingiberales</taxon>
        <taxon>Musaceae</taxon>
        <taxon>Musa</taxon>
    </lineage>
</organism>
<dbReference type="EMBL" id="CP097502">
    <property type="protein sequence ID" value="URD76056.1"/>
    <property type="molecule type" value="Genomic_DNA"/>
</dbReference>
<gene>
    <name evidence="3" type="ORF">MUK42_09524</name>
</gene>
<keyword evidence="2" id="KW-0812">Transmembrane</keyword>
<keyword evidence="2" id="KW-0472">Membrane</keyword>
<name>A0A9E7EFP5_9LILI</name>
<dbReference type="OrthoDB" id="911529at2759"/>